<sequence>MKRKLDEDHDGAASKQDRPRNPQSSSRTRKRARTIKNQDDSKADKGVTTGRNLLMELPSELRNTIYSLALLHSDSESTIYDRTIWVRSARPHAPSGLRIAEWSEPGLLRTCKQIRREAMLTYVLRHNWTITLTMGEMDRLYSWLSRMVEQIGGRWPDFTLRILPSREKGGDLALMKLAYGSTTINKDEELIEPSMHVAYQLARQSARKKAIYKLVERVQQAKFDGKSLEVLEMELHGLEM</sequence>
<dbReference type="PANTHER" id="PTHR42085:SF2">
    <property type="entry name" value="F-BOX DOMAIN-CONTAINING PROTEIN"/>
    <property type="match status" value="1"/>
</dbReference>
<evidence type="ECO:0000256" key="1">
    <source>
        <dbReference type="SAM" id="MobiDB-lite"/>
    </source>
</evidence>
<keyword evidence="3" id="KW-1185">Reference proteome</keyword>
<reference evidence="2" key="1">
    <citation type="submission" date="2023-04" db="EMBL/GenBank/DDBJ databases">
        <title>Black Yeasts Isolated from many extreme environments.</title>
        <authorList>
            <person name="Coleine C."/>
            <person name="Stajich J.E."/>
            <person name="Selbmann L."/>
        </authorList>
    </citation>
    <scope>NUCLEOTIDE SEQUENCE</scope>
    <source>
        <strain evidence="2">CCFEE 5312</strain>
    </source>
</reference>
<accession>A0AAJ0DI60</accession>
<gene>
    <name evidence="2" type="ORF">LTR09_004667</name>
</gene>
<evidence type="ECO:0000313" key="2">
    <source>
        <dbReference type="EMBL" id="KAK3054399.1"/>
    </source>
</evidence>
<protein>
    <submittedName>
        <fullName evidence="2">Uncharacterized protein</fullName>
    </submittedName>
</protein>
<feature type="compositionally biased region" description="Basic and acidic residues" evidence="1">
    <location>
        <begin position="1"/>
        <end position="20"/>
    </location>
</feature>
<dbReference type="PANTHER" id="PTHR42085">
    <property type="entry name" value="F-BOX DOMAIN-CONTAINING PROTEIN"/>
    <property type="match status" value="1"/>
</dbReference>
<comment type="caution">
    <text evidence="2">The sequence shown here is derived from an EMBL/GenBank/DDBJ whole genome shotgun (WGS) entry which is preliminary data.</text>
</comment>
<name>A0AAJ0DI60_9PEZI</name>
<dbReference type="EMBL" id="JAWDJX010000012">
    <property type="protein sequence ID" value="KAK3054399.1"/>
    <property type="molecule type" value="Genomic_DNA"/>
</dbReference>
<dbReference type="AlphaFoldDB" id="A0AAJ0DI60"/>
<feature type="compositionally biased region" description="Basic and acidic residues" evidence="1">
    <location>
        <begin position="36"/>
        <end position="45"/>
    </location>
</feature>
<feature type="region of interest" description="Disordered" evidence="1">
    <location>
        <begin position="1"/>
        <end position="51"/>
    </location>
</feature>
<evidence type="ECO:0000313" key="3">
    <source>
        <dbReference type="Proteomes" id="UP001271007"/>
    </source>
</evidence>
<dbReference type="InterPro" id="IPR038883">
    <property type="entry name" value="AN11006-like"/>
</dbReference>
<dbReference type="Proteomes" id="UP001271007">
    <property type="component" value="Unassembled WGS sequence"/>
</dbReference>
<proteinExistence type="predicted"/>
<organism evidence="2 3">
    <name type="scientific">Extremus antarcticus</name>
    <dbReference type="NCBI Taxonomy" id="702011"/>
    <lineage>
        <taxon>Eukaryota</taxon>
        <taxon>Fungi</taxon>
        <taxon>Dikarya</taxon>
        <taxon>Ascomycota</taxon>
        <taxon>Pezizomycotina</taxon>
        <taxon>Dothideomycetes</taxon>
        <taxon>Dothideomycetidae</taxon>
        <taxon>Mycosphaerellales</taxon>
        <taxon>Extremaceae</taxon>
        <taxon>Extremus</taxon>
    </lineage>
</organism>